<accession>A0A159Z9F7</accession>
<reference evidence="3 4" key="1">
    <citation type="submission" date="2015-09" db="EMBL/GenBank/DDBJ databases">
        <title>Complete genome sequence of Defluviimonas alba cai42t isolated from an oilfield in Xinjiang.</title>
        <authorList>
            <person name="Geng S."/>
            <person name="Pan X."/>
            <person name="Wu X."/>
        </authorList>
    </citation>
    <scope>NUCLEOTIDE SEQUENCE [LARGE SCALE GENOMIC DNA]</scope>
    <source>
        <strain evidence="4">cai42</strain>
        <plasmid evidence="4">cai42_Plasmidc</plasmid>
    </source>
</reference>
<sequence>MPVRLTPRARQDLTGIWEHGAAEWGEARANAYLRALAHLFNLIAEFPEMSPLRSEFTPPVRLHPHGAHLVVHLEDTAGVLVLRVISNRQDLLAALDV</sequence>
<proteinExistence type="inferred from homology"/>
<geneLocation type="plasmid" evidence="4">
    <name>cai42_Plasmidc</name>
</geneLocation>
<dbReference type="OrthoDB" id="7173315at2"/>
<dbReference type="EMBL" id="CP012664">
    <property type="protein sequence ID" value="AMY72191.1"/>
    <property type="molecule type" value="Genomic_DNA"/>
</dbReference>
<dbReference type="Proteomes" id="UP000076128">
    <property type="component" value="Plasmid pcai42C"/>
</dbReference>
<dbReference type="InterPro" id="IPR035093">
    <property type="entry name" value="RelE/ParE_toxin_dom_sf"/>
</dbReference>
<name>A0A159Z9F7_9RHOB</name>
<evidence type="ECO:0000313" key="3">
    <source>
        <dbReference type="EMBL" id="AMY72191.1"/>
    </source>
</evidence>
<dbReference type="PANTHER" id="PTHR33755:SF9">
    <property type="entry name" value="TOXIN PARE1"/>
    <property type="match status" value="1"/>
</dbReference>
<gene>
    <name evidence="3" type="ORF">AKL17_3p0035</name>
</gene>
<organism evidence="3 4">
    <name type="scientific">Frigidibacter mobilis</name>
    <dbReference type="NCBI Taxonomy" id="1335048"/>
    <lineage>
        <taxon>Bacteria</taxon>
        <taxon>Pseudomonadati</taxon>
        <taxon>Pseudomonadota</taxon>
        <taxon>Alphaproteobacteria</taxon>
        <taxon>Rhodobacterales</taxon>
        <taxon>Paracoccaceae</taxon>
        <taxon>Frigidibacter</taxon>
    </lineage>
</organism>
<comment type="similarity">
    <text evidence="1">Belongs to the RelE toxin family.</text>
</comment>
<evidence type="ECO:0000256" key="2">
    <source>
        <dbReference type="ARBA" id="ARBA00022649"/>
    </source>
</evidence>
<keyword evidence="4" id="KW-1185">Reference proteome</keyword>
<keyword evidence="3" id="KW-0614">Plasmid</keyword>
<dbReference type="AlphaFoldDB" id="A0A159Z9F7"/>
<evidence type="ECO:0000313" key="4">
    <source>
        <dbReference type="Proteomes" id="UP000076128"/>
    </source>
</evidence>
<dbReference type="PANTHER" id="PTHR33755">
    <property type="entry name" value="TOXIN PARE1-RELATED"/>
    <property type="match status" value="1"/>
</dbReference>
<dbReference type="InterPro" id="IPR051803">
    <property type="entry name" value="TA_system_RelE-like_toxin"/>
</dbReference>
<evidence type="ECO:0000256" key="1">
    <source>
        <dbReference type="ARBA" id="ARBA00006226"/>
    </source>
</evidence>
<dbReference type="KEGG" id="daa:AKL17_3p0035"/>
<dbReference type="InterPro" id="IPR007712">
    <property type="entry name" value="RelE/ParE_toxin"/>
</dbReference>
<dbReference type="Pfam" id="PF05016">
    <property type="entry name" value="ParE_toxin"/>
    <property type="match status" value="1"/>
</dbReference>
<protein>
    <submittedName>
        <fullName evidence="3">Plasmid stabilization system protein</fullName>
    </submittedName>
</protein>
<dbReference type="RefSeq" id="WP_066819143.1">
    <property type="nucleotide sequence ID" value="NZ_CP012664.1"/>
</dbReference>
<dbReference type="Gene3D" id="3.30.2310.20">
    <property type="entry name" value="RelE-like"/>
    <property type="match status" value="1"/>
</dbReference>
<keyword evidence="2" id="KW-1277">Toxin-antitoxin system</keyword>